<reference evidence="2" key="1">
    <citation type="submission" date="2022-11" db="UniProtKB">
        <authorList>
            <consortium name="WormBaseParasite"/>
        </authorList>
    </citation>
    <scope>IDENTIFICATION</scope>
</reference>
<evidence type="ECO:0000313" key="2">
    <source>
        <dbReference type="WBParaSite" id="ES5_v2.g25907.t1"/>
    </source>
</evidence>
<protein>
    <submittedName>
        <fullName evidence="2">Uncharacterized protein</fullName>
    </submittedName>
</protein>
<dbReference type="WBParaSite" id="ES5_v2.g25907.t1">
    <property type="protein sequence ID" value="ES5_v2.g25907.t1"/>
    <property type="gene ID" value="ES5_v2.g25907"/>
</dbReference>
<accession>A0AC34G944</accession>
<name>A0AC34G944_9BILA</name>
<dbReference type="Proteomes" id="UP000887579">
    <property type="component" value="Unplaced"/>
</dbReference>
<sequence>MVTVATFKNILKLENLGNLKLLGLLFMSSVFNVADLSNFIEKYKDTKIWFEFIDNVSAEYKEQLDALIDTVIQSNVPNRIIVYDGQDEEKLEILESHIFGDDEEYDSDDSSEDEEMDEDFSVDDDEYMDADDEDIDSDEKMNDDNA</sequence>
<evidence type="ECO:0000313" key="1">
    <source>
        <dbReference type="Proteomes" id="UP000887579"/>
    </source>
</evidence>
<organism evidence="1 2">
    <name type="scientific">Panagrolaimus sp. ES5</name>
    <dbReference type="NCBI Taxonomy" id="591445"/>
    <lineage>
        <taxon>Eukaryota</taxon>
        <taxon>Metazoa</taxon>
        <taxon>Ecdysozoa</taxon>
        <taxon>Nematoda</taxon>
        <taxon>Chromadorea</taxon>
        <taxon>Rhabditida</taxon>
        <taxon>Tylenchina</taxon>
        <taxon>Panagrolaimomorpha</taxon>
        <taxon>Panagrolaimoidea</taxon>
        <taxon>Panagrolaimidae</taxon>
        <taxon>Panagrolaimus</taxon>
    </lineage>
</organism>
<proteinExistence type="predicted"/>